<sequence>MSPLPYGMSAGDLPDAHWHKSPVSSPQGNCVELAALPGEQIAMRNSRHPDGPVLIFTKAQVKGLIEAMKHGSFDHLLIRPHAGGPPRPDPPDG</sequence>
<dbReference type="InterPro" id="IPR007278">
    <property type="entry name" value="DUF397"/>
</dbReference>
<evidence type="ECO:0000259" key="2">
    <source>
        <dbReference type="Pfam" id="PF04149"/>
    </source>
</evidence>
<dbReference type="EMBL" id="BAABHF010000059">
    <property type="protein sequence ID" value="GAA4518042.1"/>
    <property type="molecule type" value="Genomic_DNA"/>
</dbReference>
<feature type="region of interest" description="Disordered" evidence="1">
    <location>
        <begin position="1"/>
        <end position="27"/>
    </location>
</feature>
<accession>A0ABP8R510</accession>
<evidence type="ECO:0000256" key="1">
    <source>
        <dbReference type="SAM" id="MobiDB-lite"/>
    </source>
</evidence>
<comment type="caution">
    <text evidence="3">The sequence shown here is derived from an EMBL/GenBank/DDBJ whole genome shotgun (WGS) entry which is preliminary data.</text>
</comment>
<protein>
    <submittedName>
        <fullName evidence="3">DUF397 domain-containing protein</fullName>
    </submittedName>
</protein>
<name>A0ABP8R510_9ACTN</name>
<reference evidence="4" key="1">
    <citation type="journal article" date="2019" name="Int. J. Syst. Evol. Microbiol.">
        <title>The Global Catalogue of Microorganisms (GCM) 10K type strain sequencing project: providing services to taxonomists for standard genome sequencing and annotation.</title>
        <authorList>
            <consortium name="The Broad Institute Genomics Platform"/>
            <consortium name="The Broad Institute Genome Sequencing Center for Infectious Disease"/>
            <person name="Wu L."/>
            <person name="Ma J."/>
        </authorList>
    </citation>
    <scope>NUCLEOTIDE SEQUENCE [LARGE SCALE GENOMIC DNA]</scope>
    <source>
        <strain evidence="4">JCM 17933</strain>
    </source>
</reference>
<gene>
    <name evidence="3" type="ORF">GCM10023191_091560</name>
</gene>
<dbReference type="Pfam" id="PF04149">
    <property type="entry name" value="DUF397"/>
    <property type="match status" value="1"/>
</dbReference>
<keyword evidence="4" id="KW-1185">Reference proteome</keyword>
<proteinExistence type="predicted"/>
<evidence type="ECO:0000313" key="4">
    <source>
        <dbReference type="Proteomes" id="UP001500503"/>
    </source>
</evidence>
<feature type="domain" description="DUF397" evidence="2">
    <location>
        <begin position="16"/>
        <end position="69"/>
    </location>
</feature>
<organism evidence="3 4">
    <name type="scientific">Actinoallomurus oryzae</name>
    <dbReference type="NCBI Taxonomy" id="502180"/>
    <lineage>
        <taxon>Bacteria</taxon>
        <taxon>Bacillati</taxon>
        <taxon>Actinomycetota</taxon>
        <taxon>Actinomycetes</taxon>
        <taxon>Streptosporangiales</taxon>
        <taxon>Thermomonosporaceae</taxon>
        <taxon>Actinoallomurus</taxon>
    </lineage>
</organism>
<evidence type="ECO:0000313" key="3">
    <source>
        <dbReference type="EMBL" id="GAA4518042.1"/>
    </source>
</evidence>
<dbReference type="RefSeq" id="WP_345474929.1">
    <property type="nucleotide sequence ID" value="NZ_BAABHF010000059.1"/>
</dbReference>
<dbReference type="Proteomes" id="UP001500503">
    <property type="component" value="Unassembled WGS sequence"/>
</dbReference>